<dbReference type="Pfam" id="PF00052">
    <property type="entry name" value="Laminin_B"/>
    <property type="match status" value="2"/>
</dbReference>
<dbReference type="FunFam" id="2.10.25.10:FF:000034">
    <property type="entry name" value="Laminin subunit alpha 3"/>
    <property type="match status" value="1"/>
</dbReference>
<comment type="caution">
    <text evidence="12">Lacks conserved residue(s) required for the propagation of feature annotation.</text>
</comment>
<keyword evidence="7" id="KW-0084">Basement membrane</keyword>
<evidence type="ECO:0000256" key="2">
    <source>
        <dbReference type="ARBA" id="ARBA00004302"/>
    </source>
</evidence>
<dbReference type="Pfam" id="PF00054">
    <property type="entry name" value="Laminin_G_1"/>
    <property type="match status" value="4"/>
</dbReference>
<feature type="domain" description="Laminin EGF-like" evidence="16">
    <location>
        <begin position="940"/>
        <end position="986"/>
    </location>
</feature>
<feature type="disulfide bond" evidence="11">
    <location>
        <begin position="2638"/>
        <end position="2665"/>
    </location>
</feature>
<sequence length="3075" mass="334583">MKVLLLLLLMGQAAAQQRGLFPAILNLASNAVISSNATCGDPEPEVYCKLVEHVPGRRIKNPHCLKCDANSVLSRERHPITNAIDGTNRWWQSPSIKNGQQFHWITITLDLKQVFQIAYIIIKAANSPRAGNWILERSLDGVSFEPWQFYAISDSECLYRYNITPRLGPPTYKSDTEVICTSYYSRLNPLEHGEIHTSLINGRPGADDLTSDLLNFTSARYIRLRLQRIRTLNADLMTLSARDPRDIDPIVTRRYYYSIKDISVGGMCICYGHAQSCPLDPVSKKLHCVCEHNTCGESCNECCPGYHQQPWQPGTISDGNTCEKCNCHNKADDCYYNQTISELSLSLNTHGVRQGGGVCFNCQQNTAGINCETCKDGYFRPAEVSPYSDFPCVECKCDLRGSKSSVCARDNTQPGLLAGQCMCKEGFAGQQCDRCAFGYRDFPQCFRCECSLSGSINTDPCSPCICKENVMGAHCDLCKPGFFNLQESNPLGCTSCFCFGVSDVCESSGLSIGQVVTAEALLFPSETITTTPVLHSNEIPIHSNISSGATHQQMLWWAAPQSFLGNKLLSYGGFLNYFVVYDAPLDFENPTLSAHCDIIIKGNGLALRLSRLLPLSLSTLAEQLVNVPMVWQQFAYDQTGRHVTRDDLLLVLADVTSLVVRVYLNTSATGTIRLSSVSLDIGDASSNSEVQALAVERCECPWGYNGTSCESCLPGFYRVGGILFGGNCMQCECNDHAAECDINGVCVGCTHNTTGPHCDQCLLGFYGDATEGTTDDCQLCPCPLTKPSNRFSPTCVLDASGQVLCDQCQDGYTGTNCEKCASGFYGNPQVVGGTCVRCECNGNVDISEAGHCDTVSGECLRCLGNTAGRHCELCRPGYYGDAVHTKDCRECGCDVNGALSSQCNVTTGQCICRENVTGRTCDHCKSGFYGLQSGHGCMPCGCNKSGSLFESCDKEGQCQCVDGVTGHKCDRCSRGYYGFHDKGCIACSCDHTGGNCNPENGECICPAHTEGETCNKCVKNYWGHNPTTGCKPCSCSEAGSSSPHCDLTNGQCLCKEGFFGKSCDQCAPGYYGYPACSACGCDMAGTEETFCNTTLGVCSCQNTGNCVCKPGVSGRRCEECVSGWFGLSAENLDGCLQCFCSGLSQDCEEQGGLTRVPVYLAYSSTLPFLSLVSQSNLQGTVSGVYRQGSEMLLDTRQLNTSGLTGPLYWRLPAQFEGNQLLSYGGLLSYTVTFHAEGGSGLSNQEPQVLMRGGTLRKLAIYTDMVAPSNGVTTQHDIRLTEHKWKYFNSVSQRSVSHADFMSVLSNIEYIIIKASYGTRLQQSRISNITMEMAVEVEKSEVGNVARLIESCVCPPGYTGLSCQDCDVGYFRQPQSELSPQSKKSMFVRPCVQCRCNNHSEKCDAETGQCQDCKHHTSGQSCEKCASGYYGSVKGSIGDCSPCACPLLNNSFSPTCILEGAAGDFRCTACQPGYEGRYCERCSVGYYGNPSVPGGVCSQCSCSAWGSLHLLCDVLTGECQCKDGVKGQSCNECEKRSIFQEGECVSCDDKCTGILLDDLDELHNHFLFFNLSTIAMSSYRQLWLLENQTREMQVVSSQNNSVIVSTSRVEEGLNYLTSELGSLLQQVNSLSNDVQIVDVSTNNSFSRGALLLEGITRLQNNIQVLQREAAHLNQTAEEGLGSANQTHLLEDIESILNSIKDVNLTAAELVANQELSLSESLFQSVQIDFLSSRVATSDKLGHLSTSLTADIKTLQHANTTLNDAVQHNIETNVLLDTAHTLLQLYQSGHQNLSVACLSLDSQMEDSQLLLENAVSLTEELRNHTRVEMLAAELDQWRPLLRKQVNGLVMGLKKNDALENVYRAEKHAHLLQSYALSLHSSLSSVHNVSQNGSQLAQFDSDITERVDSAHQMASVALVSASLALNTSVQSEQPLSEEGKAKLEVSSDILEESRRISSAAEDLQLNVSMVTIRLGLVRDSVHNSSLLLRQPVKALQSLSNGSSEALQQTQIQAAAAHSKLQEAMQRLQKLRAQLKDSSSLVENANNTLRETSQLMTLTHTAANEMQHKMEEAEYRTQHLMDRIKPMRMLGETLSRNLSDIRELIYQARRQAASIKVALQADRGCVRSYRPSIQSSNFNTLNLIVKTTTPNNLLFYLGSNTTMDFLAAEMHNGQVSLLWDVGSGSTRLEFPGLDITNNRWTKINATRFGSHVALSVHQLDSESALLPAVTTTSPGTFQVLDIDENSFVYIAGLGAHTQRPAALRSTTFQGCLGEVSLNEQNIGLWNYDHTEGECGGCFSSPQAEETSFHFDGSGYSVVQKSLRSTSTLIVLQFKTLSPVGLLLYLASNNTRDFLSMELVEGRIRLTFDLGSGALMLTSNRKYNTGVWYKITLQRNKRKGYLSIMAADQSSEKEVLEADSPGKASDLNRSDLDPIFIGGFPASRPIRRQVASRSYVGCIKNVEIARSNFDLLRDAHGVRKGCILKAVRSLSLLAGGYVQITPPSFGQEAELLFSFSSNNQSGVLLAAFSNDRSHKQYFLSVHLVSGALEVELGEVGGATRKVTVIKPDGGSFSDRMKHSVIITINKKSLSVQIDEEHKKLVSLLPGVFSRLSPASLFIGGLPSADDARLPIRLQKISRLFKGCIQHLAVGRALVDLSGALRYEGVKFDKCVLEEKLGDVLLPDDQDVNVTPDPTHLPLPQPTQFGALSPEGLTCASDGELTFVPSSVQFGLSRNSHMTFIINPSTVRKSVSVRLLVRSWALDGLILLLSDSKQMDFVVLSLKGGRLMMSADLGKGLASITSSVAVNNGEWHAVVAEVGRRLMSVSVNSLKTESISVKGNQLDVDNKVFLGGTPHTMTSRRIGDTSSFPGCVRSISLNGVMLDVSKPASQHGVTSCFTRDQIGSYFNGSGYAEMIHDGYKVGSDMTVSLEFQTSQSEGVLLGISSAKVDAVGLEMINGQVVFNVNNGAGRVSVRSGGQMLCDGQWHRLLAQKTKHALSLTVDERTYTTANPYPQSTSAETNNPVFLGGYPAGVKQNCLSLSSSFRGCLRNLQLLKSHLTKTLDLSSAHFLLGVTPNSCPTS</sequence>
<keyword evidence="8 12" id="KW-1015">Disulfide bond</keyword>
<dbReference type="Pfam" id="PF00055">
    <property type="entry name" value="Laminin_N"/>
    <property type="match status" value="1"/>
</dbReference>
<dbReference type="FunFam" id="2.10.25.10:FF:000069">
    <property type="entry name" value="Laminin subunit alpha 1"/>
    <property type="match status" value="1"/>
</dbReference>
<dbReference type="FunFam" id="2.10.25.10:FF:000011">
    <property type="entry name" value="Cadherin EGF LAG seven-pass G-type receptor"/>
    <property type="match status" value="1"/>
</dbReference>
<dbReference type="PROSITE" id="PS01248">
    <property type="entry name" value="EGF_LAM_1"/>
    <property type="match status" value="5"/>
</dbReference>
<dbReference type="PROSITE" id="PS50027">
    <property type="entry name" value="EGF_LAM_2"/>
    <property type="match status" value="11"/>
</dbReference>
<dbReference type="RefSeq" id="XP_005747521.1">
    <property type="nucleotide sequence ID" value="XM_005747464.1"/>
</dbReference>
<feature type="domain" description="Laminin EGF-like" evidence="16">
    <location>
        <begin position="987"/>
        <end position="1032"/>
    </location>
</feature>
<dbReference type="CDD" id="cd00055">
    <property type="entry name" value="EGF_Lam"/>
    <property type="match status" value="15"/>
</dbReference>
<dbReference type="InterPro" id="IPR002049">
    <property type="entry name" value="LE_dom"/>
</dbReference>
<evidence type="ECO:0000256" key="4">
    <source>
        <dbReference type="ARBA" id="ARBA00022530"/>
    </source>
</evidence>
<feature type="domain" description="Laminin EGF-like" evidence="16">
    <location>
        <begin position="448"/>
        <end position="495"/>
    </location>
</feature>
<feature type="domain" description="Laminin EGF-like" evidence="16">
    <location>
        <begin position="1079"/>
        <end position="1137"/>
    </location>
</feature>
<dbReference type="GeneID" id="102201475"/>
<dbReference type="SMART" id="SM00180">
    <property type="entry name" value="EGF_Lam"/>
    <property type="match status" value="15"/>
</dbReference>
<feature type="disulfide bond" evidence="12">
    <location>
        <begin position="960"/>
        <end position="969"/>
    </location>
</feature>
<feature type="disulfide bond" evidence="12">
    <location>
        <begin position="1033"/>
        <end position="1045"/>
    </location>
</feature>
<feature type="signal peptide" evidence="14">
    <location>
        <begin position="1"/>
        <end position="15"/>
    </location>
</feature>
<dbReference type="GO" id="GO:0043256">
    <property type="term" value="C:laminin complex"/>
    <property type="evidence" value="ECO:0007669"/>
    <property type="project" value="UniProtKB-ARBA"/>
</dbReference>
<feature type="domain" description="Laminin EGF-like" evidence="16">
    <location>
        <begin position="838"/>
        <end position="890"/>
    </location>
</feature>
<feature type="disulfide bond" evidence="12">
    <location>
        <begin position="808"/>
        <end position="817"/>
    </location>
</feature>
<feature type="disulfide bond" evidence="12">
    <location>
        <begin position="1035"/>
        <end position="1052"/>
    </location>
</feature>
<dbReference type="Pfam" id="PF02210">
    <property type="entry name" value="Laminin_G_2"/>
    <property type="match status" value="1"/>
</dbReference>
<feature type="disulfide bond" evidence="12">
    <location>
        <begin position="891"/>
        <end position="903"/>
    </location>
</feature>
<dbReference type="PRINTS" id="PR00011">
    <property type="entry name" value="EGFLAMININ"/>
</dbReference>
<comment type="function">
    <text evidence="1">Binding to cells via a high affinity receptor, laminin is thought to mediate the attachment, migration and organization of cells into tissues during embryonic development by interacting with other extracellular matrix components.</text>
</comment>
<feature type="disulfide bond" evidence="12">
    <location>
        <begin position="1054"/>
        <end position="1063"/>
    </location>
</feature>
<dbReference type="GO" id="GO:0034446">
    <property type="term" value="P:substrate adhesion-dependent cell spreading"/>
    <property type="evidence" value="ECO:0007669"/>
    <property type="project" value="UniProtKB-ARBA"/>
</dbReference>
<feature type="coiled-coil region" evidence="13">
    <location>
        <begin position="2003"/>
        <end position="2044"/>
    </location>
</feature>
<feature type="disulfide bond" evidence="12">
    <location>
        <begin position="893"/>
        <end position="910"/>
    </location>
</feature>
<dbReference type="Pfam" id="PF06009">
    <property type="entry name" value="Laminin_II"/>
    <property type="match status" value="1"/>
</dbReference>
<keyword evidence="5 14" id="KW-0732">Signal</keyword>
<dbReference type="SMART" id="SM00281">
    <property type="entry name" value="LamB"/>
    <property type="match status" value="2"/>
</dbReference>
<evidence type="ECO:0000256" key="9">
    <source>
        <dbReference type="ARBA" id="ARBA00023180"/>
    </source>
</evidence>
<feature type="domain" description="Laminin EGF-like" evidence="16">
    <location>
        <begin position="891"/>
        <end position="939"/>
    </location>
</feature>
<dbReference type="Pfam" id="PF00053">
    <property type="entry name" value="EGF_laminin"/>
    <property type="match status" value="12"/>
</dbReference>
<dbReference type="InterPro" id="IPR000034">
    <property type="entry name" value="Laminin_IV"/>
</dbReference>
<evidence type="ECO:0000259" key="18">
    <source>
        <dbReference type="PROSITE" id="PS51117"/>
    </source>
</evidence>
<dbReference type="SUPFAM" id="SSF49899">
    <property type="entry name" value="Concanavalin A-like lectins/glucanases"/>
    <property type="match status" value="5"/>
</dbReference>
<feature type="disulfide bond" evidence="12">
    <location>
        <begin position="912"/>
        <end position="921"/>
    </location>
</feature>
<dbReference type="PROSITE" id="PS51117">
    <property type="entry name" value="LAMININ_NTER"/>
    <property type="match status" value="1"/>
</dbReference>
<evidence type="ECO:0000259" key="15">
    <source>
        <dbReference type="PROSITE" id="PS50025"/>
    </source>
</evidence>
<feature type="disulfide bond" evidence="12">
    <location>
        <begin position="423"/>
        <end position="432"/>
    </location>
</feature>
<evidence type="ECO:0000256" key="13">
    <source>
        <dbReference type="SAM" id="Coils"/>
    </source>
</evidence>
<feature type="domain" description="Laminin EGF-like" evidence="16">
    <location>
        <begin position="395"/>
        <end position="447"/>
    </location>
</feature>
<dbReference type="PROSITE" id="PS51115">
    <property type="entry name" value="LAMININ_IVA"/>
    <property type="match status" value="2"/>
</dbReference>
<dbReference type="FunFam" id="2.10.25.10:FF:000051">
    <property type="entry name" value="Laminin subunit alpha 4"/>
    <property type="match status" value="1"/>
</dbReference>
<feature type="disulfide bond" evidence="12">
    <location>
        <begin position="1005"/>
        <end position="1014"/>
    </location>
</feature>
<comment type="subcellular location">
    <subcellularLocation>
        <location evidence="2">Secreted</location>
        <location evidence="2">Extracellular space</location>
        <location evidence="2">Extracellular matrix</location>
        <location evidence="2">Basement membrane</location>
    </subcellularLocation>
</comment>
<evidence type="ECO:0000256" key="11">
    <source>
        <dbReference type="PROSITE-ProRule" id="PRU00122"/>
    </source>
</evidence>
<feature type="domain" description="Laminin G" evidence="15">
    <location>
        <begin position="2721"/>
        <end position="2890"/>
    </location>
</feature>
<keyword evidence="4" id="KW-0272">Extracellular matrix</keyword>
<dbReference type="CTD" id="284217"/>
<dbReference type="InterPro" id="IPR013320">
    <property type="entry name" value="ConA-like_dom_sf"/>
</dbReference>
<feature type="domain" description="Laminin IV type A" evidence="17">
    <location>
        <begin position="516"/>
        <end position="697"/>
    </location>
</feature>
<dbReference type="Proteomes" id="UP000695023">
    <property type="component" value="Unplaced"/>
</dbReference>
<feature type="domain" description="Laminin N-terminal" evidence="18">
    <location>
        <begin position="16"/>
        <end position="267"/>
    </location>
</feature>
<feature type="domain" description="Laminin EGF-like" evidence="16">
    <location>
        <begin position="1033"/>
        <end position="1078"/>
    </location>
</feature>
<evidence type="ECO:0000313" key="20">
    <source>
        <dbReference type="RefSeq" id="XP_005747521.1"/>
    </source>
</evidence>
<dbReference type="GO" id="GO:0007411">
    <property type="term" value="P:axon guidance"/>
    <property type="evidence" value="ECO:0007669"/>
    <property type="project" value="TreeGrafter"/>
</dbReference>
<feature type="disulfide bond" evidence="12">
    <location>
        <begin position="940"/>
        <end position="952"/>
    </location>
</feature>
<dbReference type="SUPFAM" id="SSF57196">
    <property type="entry name" value="EGF/Laminin"/>
    <property type="match status" value="13"/>
</dbReference>
<dbReference type="GO" id="GO:0048514">
    <property type="term" value="P:blood vessel morphogenesis"/>
    <property type="evidence" value="ECO:0007669"/>
    <property type="project" value="TreeGrafter"/>
</dbReference>
<dbReference type="PANTHER" id="PTHR10574">
    <property type="entry name" value="NETRIN/LAMININ-RELATED"/>
    <property type="match status" value="1"/>
</dbReference>
<keyword evidence="10 12" id="KW-0424">Laminin EGF-like domain</keyword>
<name>A0A9Y3S0E1_9CICH</name>
<feature type="domain" description="Laminin G" evidence="15">
    <location>
        <begin position="2484"/>
        <end position="2665"/>
    </location>
</feature>
<dbReference type="FunFam" id="2.10.25.10:FF:000189">
    <property type="entry name" value="Laminin subunit alpha 2"/>
    <property type="match status" value="1"/>
</dbReference>
<evidence type="ECO:0000259" key="17">
    <source>
        <dbReference type="PROSITE" id="PS51115"/>
    </source>
</evidence>
<dbReference type="GO" id="GO:0048732">
    <property type="term" value="P:gland development"/>
    <property type="evidence" value="ECO:0007669"/>
    <property type="project" value="UniProtKB-ARBA"/>
</dbReference>
<dbReference type="InterPro" id="IPR056863">
    <property type="entry name" value="LMN_ATRN_NET-like_EGF"/>
</dbReference>
<feature type="disulfide bond" evidence="12">
    <location>
        <begin position="1108"/>
        <end position="1117"/>
    </location>
</feature>
<evidence type="ECO:0000256" key="3">
    <source>
        <dbReference type="ARBA" id="ARBA00022525"/>
    </source>
</evidence>
<dbReference type="GO" id="GO:0045202">
    <property type="term" value="C:synapse"/>
    <property type="evidence" value="ECO:0007669"/>
    <property type="project" value="UniProtKB-ARBA"/>
</dbReference>
<evidence type="ECO:0000256" key="14">
    <source>
        <dbReference type="SAM" id="SignalP"/>
    </source>
</evidence>
<dbReference type="InterPro" id="IPR000742">
    <property type="entry name" value="EGF"/>
</dbReference>
<dbReference type="PANTHER" id="PTHR10574:SF409">
    <property type="entry name" value="LAMININ SUBUNIT ALPHA-1"/>
    <property type="match status" value="1"/>
</dbReference>
<protein>
    <submittedName>
        <fullName evidence="20">Laminin subunit alpha-1</fullName>
    </submittedName>
</protein>
<dbReference type="InterPro" id="IPR050440">
    <property type="entry name" value="Laminin/Netrin_ECM"/>
</dbReference>
<feature type="disulfide bond" evidence="12">
    <location>
        <begin position="1079"/>
        <end position="1091"/>
    </location>
</feature>
<proteinExistence type="predicted"/>
<feature type="disulfide bond" evidence="12">
    <location>
        <begin position="466"/>
        <end position="475"/>
    </location>
</feature>
<feature type="domain" description="Laminin G" evidence="15">
    <location>
        <begin position="2112"/>
        <end position="2293"/>
    </location>
</feature>
<feature type="domain" description="Laminin EGF-like" evidence="16">
    <location>
        <begin position="731"/>
        <end position="779"/>
    </location>
</feature>
<dbReference type="SMART" id="SM00181">
    <property type="entry name" value="EGF"/>
    <property type="match status" value="11"/>
</dbReference>
<feature type="disulfide bond" evidence="12">
    <location>
        <begin position="1412"/>
        <end position="1421"/>
    </location>
</feature>
<evidence type="ECO:0000256" key="7">
    <source>
        <dbReference type="ARBA" id="ARBA00022869"/>
    </source>
</evidence>
<dbReference type="InterPro" id="IPR008211">
    <property type="entry name" value="Laminin_N"/>
</dbReference>
<dbReference type="FunFam" id="2.60.120.260:FF:000017">
    <property type="entry name" value="Laminin subunit alpha 2"/>
    <property type="match status" value="1"/>
</dbReference>
<keyword evidence="9" id="KW-0325">Glycoprotein</keyword>
<reference evidence="20" key="1">
    <citation type="submission" date="2025-08" db="UniProtKB">
        <authorList>
            <consortium name="RefSeq"/>
        </authorList>
    </citation>
    <scope>IDENTIFICATION</scope>
</reference>
<evidence type="ECO:0000256" key="8">
    <source>
        <dbReference type="ARBA" id="ARBA00023157"/>
    </source>
</evidence>
<keyword evidence="19" id="KW-1185">Reference proteome</keyword>
<keyword evidence="13" id="KW-0175">Coiled coil</keyword>
<evidence type="ECO:0000256" key="10">
    <source>
        <dbReference type="ARBA" id="ARBA00023292"/>
    </source>
</evidence>
<organism evidence="19 20">
    <name type="scientific">Pundamilia nyererei</name>
    <dbReference type="NCBI Taxonomy" id="303518"/>
    <lineage>
        <taxon>Eukaryota</taxon>
        <taxon>Metazoa</taxon>
        <taxon>Chordata</taxon>
        <taxon>Craniata</taxon>
        <taxon>Vertebrata</taxon>
        <taxon>Euteleostomi</taxon>
        <taxon>Actinopterygii</taxon>
        <taxon>Neopterygii</taxon>
        <taxon>Teleostei</taxon>
        <taxon>Neoteleostei</taxon>
        <taxon>Acanthomorphata</taxon>
        <taxon>Ovalentaria</taxon>
        <taxon>Cichlomorphae</taxon>
        <taxon>Cichliformes</taxon>
        <taxon>Cichlidae</taxon>
        <taxon>African cichlids</taxon>
        <taxon>Pseudocrenilabrinae</taxon>
        <taxon>Haplochromini</taxon>
        <taxon>Pundamilia</taxon>
    </lineage>
</organism>
<dbReference type="SMART" id="SM00136">
    <property type="entry name" value="LamNT"/>
    <property type="match status" value="1"/>
</dbReference>
<dbReference type="FunFam" id="2.10.25.10:FF:000094">
    <property type="entry name" value="Laminin subunit alpha-2"/>
    <property type="match status" value="1"/>
</dbReference>
<feature type="disulfide bond" evidence="12">
    <location>
        <begin position="395"/>
        <end position="407"/>
    </location>
</feature>
<evidence type="ECO:0000256" key="12">
    <source>
        <dbReference type="PROSITE-ProRule" id="PRU00460"/>
    </source>
</evidence>
<evidence type="ECO:0000259" key="16">
    <source>
        <dbReference type="PROSITE" id="PS50027"/>
    </source>
</evidence>
<dbReference type="GO" id="GO:0009887">
    <property type="term" value="P:animal organ morphogenesis"/>
    <property type="evidence" value="ECO:0007669"/>
    <property type="project" value="TreeGrafter"/>
</dbReference>
<feature type="disulfide bond" evidence="12">
    <location>
        <begin position="862"/>
        <end position="871"/>
    </location>
</feature>
<dbReference type="GO" id="GO:0005576">
    <property type="term" value="C:extracellular region"/>
    <property type="evidence" value="ECO:0007669"/>
    <property type="project" value="UniProtKB-ARBA"/>
</dbReference>
<feature type="domain" description="Laminin EGF-like" evidence="16">
    <location>
        <begin position="780"/>
        <end position="837"/>
    </location>
</feature>
<evidence type="ECO:0000256" key="6">
    <source>
        <dbReference type="ARBA" id="ARBA00022737"/>
    </source>
</evidence>
<dbReference type="Gene3D" id="2.60.120.200">
    <property type="match status" value="5"/>
</dbReference>
<dbReference type="FunFam" id="2.10.25.10:FF:000188">
    <property type="entry name" value="Laminin subunit gamma 2"/>
    <property type="match status" value="2"/>
</dbReference>
<dbReference type="GO" id="GO:0002009">
    <property type="term" value="P:morphogenesis of an epithelium"/>
    <property type="evidence" value="ECO:0007669"/>
    <property type="project" value="UniProtKB-ARBA"/>
</dbReference>
<dbReference type="Pfam" id="PF24973">
    <property type="entry name" value="EGF_LMN_ATRN"/>
    <property type="match status" value="4"/>
</dbReference>
<feature type="disulfide bond" evidence="12">
    <location>
        <begin position="874"/>
        <end position="888"/>
    </location>
</feature>
<dbReference type="GO" id="GO:0060541">
    <property type="term" value="P:respiratory system development"/>
    <property type="evidence" value="ECO:0007669"/>
    <property type="project" value="UniProtKB-ARBA"/>
</dbReference>
<keyword evidence="6" id="KW-0677">Repeat</keyword>
<feature type="domain" description="Laminin IV type A" evidence="17">
    <location>
        <begin position="1167"/>
        <end position="1350"/>
    </location>
</feature>
<dbReference type="FunFam" id="2.170.300.10:FF:000026">
    <property type="entry name" value="laminin subunit alpha-2 isoform X2"/>
    <property type="match status" value="1"/>
</dbReference>
<evidence type="ECO:0000256" key="1">
    <source>
        <dbReference type="ARBA" id="ARBA00002418"/>
    </source>
</evidence>
<dbReference type="GO" id="GO:0005201">
    <property type="term" value="F:extracellular matrix structural constituent"/>
    <property type="evidence" value="ECO:0007669"/>
    <property type="project" value="TreeGrafter"/>
</dbReference>
<dbReference type="FunFam" id="2.10.25.10:FF:000033">
    <property type="entry name" value="Laminin subunit alpha 2"/>
    <property type="match status" value="2"/>
</dbReference>
<keyword evidence="3" id="KW-0964">Secreted</keyword>
<evidence type="ECO:0000256" key="5">
    <source>
        <dbReference type="ARBA" id="ARBA00022729"/>
    </source>
</evidence>
<dbReference type="InterPro" id="IPR010307">
    <property type="entry name" value="Laminin_dom_II"/>
</dbReference>
<accession>A0A9Y3S0E1</accession>
<dbReference type="PROSITE" id="PS50025">
    <property type="entry name" value="LAM_G_DOMAIN"/>
    <property type="match status" value="5"/>
</dbReference>
<dbReference type="FunFam" id="2.10.25.10:FF:000454">
    <property type="entry name" value="Laminin subunit alpha 1"/>
    <property type="match status" value="1"/>
</dbReference>
<dbReference type="InterPro" id="IPR001791">
    <property type="entry name" value="Laminin_G"/>
</dbReference>
<dbReference type="CDD" id="cd00110">
    <property type="entry name" value="LamG"/>
    <property type="match status" value="5"/>
</dbReference>
<feature type="domain" description="Laminin G" evidence="15">
    <location>
        <begin position="2301"/>
        <end position="2477"/>
    </location>
</feature>
<dbReference type="Gene3D" id="2.60.120.260">
    <property type="entry name" value="Galactose-binding domain-like"/>
    <property type="match status" value="1"/>
</dbReference>
<dbReference type="SMART" id="SM00282">
    <property type="entry name" value="LamG"/>
    <property type="match status" value="5"/>
</dbReference>
<evidence type="ECO:0000313" key="19">
    <source>
        <dbReference type="Proteomes" id="UP000695023"/>
    </source>
</evidence>
<feature type="chain" id="PRO_5041439737" evidence="14">
    <location>
        <begin position="16"/>
        <end position="3075"/>
    </location>
</feature>
<feature type="domain" description="Laminin EGF-like" evidence="16">
    <location>
        <begin position="1393"/>
        <end position="1441"/>
    </location>
</feature>
<dbReference type="Gene3D" id="2.10.25.10">
    <property type="entry name" value="Laminin"/>
    <property type="match status" value="14"/>
</dbReference>
<feature type="disulfide bond" evidence="12">
    <location>
        <begin position="749"/>
        <end position="758"/>
    </location>
</feature>
<dbReference type="GO" id="GO:0043010">
    <property type="term" value="P:camera-type eye development"/>
    <property type="evidence" value="ECO:0007669"/>
    <property type="project" value="TreeGrafter"/>
</dbReference>
<gene>
    <name evidence="20" type="primary">lama1</name>
</gene>
<feature type="domain" description="Laminin G" evidence="15">
    <location>
        <begin position="2895"/>
        <end position="3072"/>
    </location>
</feature>